<evidence type="ECO:0000256" key="1">
    <source>
        <dbReference type="SAM" id="SignalP"/>
    </source>
</evidence>
<dbReference type="EMBL" id="KN822005">
    <property type="protein sequence ID" value="KIM70064.1"/>
    <property type="molecule type" value="Genomic_DNA"/>
</dbReference>
<dbReference type="InterPro" id="IPR050883">
    <property type="entry name" value="PNGase"/>
</dbReference>
<evidence type="ECO:0000259" key="3">
    <source>
        <dbReference type="Pfam" id="PF17678"/>
    </source>
</evidence>
<reference evidence="4 5" key="1">
    <citation type="submission" date="2014-04" db="EMBL/GenBank/DDBJ databases">
        <authorList>
            <consortium name="DOE Joint Genome Institute"/>
            <person name="Kuo A."/>
            <person name="Kohler A."/>
            <person name="Nagy L.G."/>
            <person name="Floudas D."/>
            <person name="Copeland A."/>
            <person name="Barry K.W."/>
            <person name="Cichocki N."/>
            <person name="Veneault-Fourrey C."/>
            <person name="LaButti K."/>
            <person name="Lindquist E.A."/>
            <person name="Lipzen A."/>
            <person name="Lundell T."/>
            <person name="Morin E."/>
            <person name="Murat C."/>
            <person name="Sun H."/>
            <person name="Tunlid A."/>
            <person name="Henrissat B."/>
            <person name="Grigoriev I.V."/>
            <person name="Hibbett D.S."/>
            <person name="Martin F."/>
            <person name="Nordberg H.P."/>
            <person name="Cantor M.N."/>
            <person name="Hua S.X."/>
        </authorList>
    </citation>
    <scope>NUCLEOTIDE SEQUENCE [LARGE SCALE GENOMIC DNA]</scope>
    <source>
        <strain evidence="4 5">Foug A</strain>
    </source>
</reference>
<evidence type="ECO:0000313" key="5">
    <source>
        <dbReference type="Proteomes" id="UP000053989"/>
    </source>
</evidence>
<dbReference type="NCBIfam" id="TIGR01180">
    <property type="entry name" value="aman2_put"/>
    <property type="match status" value="1"/>
</dbReference>
<dbReference type="Gene3D" id="1.20.1050.60">
    <property type="entry name" value="alpha-1,2-mannosidase"/>
    <property type="match status" value="1"/>
</dbReference>
<evidence type="ECO:0000259" key="2">
    <source>
        <dbReference type="Pfam" id="PF07971"/>
    </source>
</evidence>
<dbReference type="InterPro" id="IPR005887">
    <property type="entry name" value="GH92_a_mannosidase_put"/>
</dbReference>
<dbReference type="Pfam" id="PF17678">
    <property type="entry name" value="Glyco_hydro_92N"/>
    <property type="match status" value="1"/>
</dbReference>
<dbReference type="Gene3D" id="2.70.98.10">
    <property type="match status" value="1"/>
</dbReference>
<organism evidence="4 5">
    <name type="scientific">Scleroderma citrinum Foug A</name>
    <dbReference type="NCBI Taxonomy" id="1036808"/>
    <lineage>
        <taxon>Eukaryota</taxon>
        <taxon>Fungi</taxon>
        <taxon>Dikarya</taxon>
        <taxon>Basidiomycota</taxon>
        <taxon>Agaricomycotina</taxon>
        <taxon>Agaricomycetes</taxon>
        <taxon>Agaricomycetidae</taxon>
        <taxon>Boletales</taxon>
        <taxon>Sclerodermatineae</taxon>
        <taxon>Sclerodermataceae</taxon>
        <taxon>Scleroderma</taxon>
    </lineage>
</organism>
<dbReference type="PANTHER" id="PTHR12143:SF25">
    <property type="entry name" value="FAMILY PROTEIN, PUTATIVE (AFU_ORTHOLOGUE AFUA_1G10790)-RELATED"/>
    <property type="match status" value="1"/>
</dbReference>
<keyword evidence="4" id="KW-0378">Hydrolase</keyword>
<gene>
    <name evidence="4" type="ORF">SCLCIDRAFT_101546</name>
</gene>
<keyword evidence="5" id="KW-1185">Reference proteome</keyword>
<dbReference type="InParanoid" id="A0A0C3EPH4"/>
<feature type="domain" description="Glycosyl hydrolase family 92" evidence="2">
    <location>
        <begin position="306"/>
        <end position="796"/>
    </location>
</feature>
<sequence>MRPAGSSIRWLILLALVRSTLSQPSPQVQERISKAINAAQASNSGNIDYTGFVNPFIGTGFCSPGASVPFGMVKITTDFTGYAPAGYISDPSQKARGLSPLHDSGIGSAGSYGNFEVMPLLCPGGFDTCTTRLADRERYRKNDTDDAYPGYFSLTLDNEIKMEATSTRRAGLERFTFPSGSKPYFVIDLANDLLASFAGGEMDIDPDQGRIRIGGHWSPSFGPESPYYQAFACYDLLNNGKQRLGEYGVWTTNNSGLDTKELWATHLNVSQNDEGSTYQSGALFSYDDTPEEIIFRVGVSFVSADQACANAEEEIGSKSFEEIVNGSRGLWNEKLRKVEVDLSGTPADIIEMLYTSLYRASLTPNNATLEGQGAFANTRSFYFDSLYCSWDTFRTFYPLMTLHSPVEFSQIVDTYIDGWRKLGFMPECRSNNFPGWTQGGSSGDNIVAQFALNYHNEAKALGIDLEELYSAMVADGEVNPSDWDLMGREIDIYKQHGYIPFDVVDDSSTGSHTREASRTVEYCFEDFALRQVALLLGKADDVERYTNRSYFYRNLWDPTVSSDGFQGFLQKRYPNGTFSPTDPTFCSPVNSPDSCFLGEENTSGFYESSSWEYSWYVPHDMSYLIKLMGGTDTFLKRLDHFFEAGYYQGGDEPSFQTPVGYHYANQPARTVDRVRDVVLNNFSANITGLPGNDDQAAMATFLIFHLLGLYPVPSTTHYLIVSPFIPKYTIHNDYLGKSTTVTVKNYDPKSISYPIPAGVAAYVKSVTVNGEPAASRCYIDFYDTFRVGGEIVIELTADKNEADGCGGPVPDSLSTGGFAHPR</sequence>
<dbReference type="GO" id="GO:0006516">
    <property type="term" value="P:glycoprotein catabolic process"/>
    <property type="evidence" value="ECO:0007669"/>
    <property type="project" value="TreeGrafter"/>
</dbReference>
<dbReference type="STRING" id="1036808.A0A0C3EPH4"/>
<dbReference type="Gene3D" id="1.20.1610.10">
    <property type="entry name" value="alpha-1,2-mannosidases domains"/>
    <property type="match status" value="1"/>
</dbReference>
<dbReference type="GO" id="GO:0005634">
    <property type="term" value="C:nucleus"/>
    <property type="evidence" value="ECO:0007669"/>
    <property type="project" value="TreeGrafter"/>
</dbReference>
<feature type="chain" id="PRO_5002177128" evidence="1">
    <location>
        <begin position="23"/>
        <end position="822"/>
    </location>
</feature>
<dbReference type="OrthoDB" id="449263at2759"/>
<name>A0A0C3EPH4_9AGAM</name>
<dbReference type="GO" id="GO:0000224">
    <property type="term" value="F:peptide-N4-(N-acetyl-beta-glucosaminyl)asparagine amidase activity"/>
    <property type="evidence" value="ECO:0007669"/>
    <property type="project" value="TreeGrafter"/>
</dbReference>
<dbReference type="InterPro" id="IPR014718">
    <property type="entry name" value="GH-type_carb-bd"/>
</dbReference>
<dbReference type="PANTHER" id="PTHR12143">
    <property type="entry name" value="PEPTIDE N-GLYCANASE PNGASE -RELATED"/>
    <property type="match status" value="1"/>
</dbReference>
<dbReference type="GO" id="GO:0005829">
    <property type="term" value="C:cytosol"/>
    <property type="evidence" value="ECO:0007669"/>
    <property type="project" value="TreeGrafter"/>
</dbReference>
<feature type="signal peptide" evidence="1">
    <location>
        <begin position="1"/>
        <end position="22"/>
    </location>
</feature>
<protein>
    <submittedName>
        <fullName evidence="4">Glycoside hydrolase family 92 protein</fullName>
    </submittedName>
</protein>
<evidence type="ECO:0000313" key="4">
    <source>
        <dbReference type="EMBL" id="KIM70064.1"/>
    </source>
</evidence>
<accession>A0A0C3EPH4</accession>
<dbReference type="Proteomes" id="UP000053989">
    <property type="component" value="Unassembled WGS sequence"/>
</dbReference>
<dbReference type="AlphaFoldDB" id="A0A0C3EPH4"/>
<reference evidence="5" key="2">
    <citation type="submission" date="2015-01" db="EMBL/GenBank/DDBJ databases">
        <title>Evolutionary Origins and Diversification of the Mycorrhizal Mutualists.</title>
        <authorList>
            <consortium name="DOE Joint Genome Institute"/>
            <consortium name="Mycorrhizal Genomics Consortium"/>
            <person name="Kohler A."/>
            <person name="Kuo A."/>
            <person name="Nagy L.G."/>
            <person name="Floudas D."/>
            <person name="Copeland A."/>
            <person name="Barry K.W."/>
            <person name="Cichocki N."/>
            <person name="Veneault-Fourrey C."/>
            <person name="LaButti K."/>
            <person name="Lindquist E.A."/>
            <person name="Lipzen A."/>
            <person name="Lundell T."/>
            <person name="Morin E."/>
            <person name="Murat C."/>
            <person name="Riley R."/>
            <person name="Ohm R."/>
            <person name="Sun H."/>
            <person name="Tunlid A."/>
            <person name="Henrissat B."/>
            <person name="Grigoriev I.V."/>
            <person name="Hibbett D.S."/>
            <person name="Martin F."/>
        </authorList>
    </citation>
    <scope>NUCLEOTIDE SEQUENCE [LARGE SCALE GENOMIC DNA]</scope>
    <source>
        <strain evidence="5">Foug A</strain>
    </source>
</reference>
<dbReference type="SUPFAM" id="SSF48208">
    <property type="entry name" value="Six-hairpin glycosidases"/>
    <property type="match status" value="1"/>
</dbReference>
<dbReference type="InterPro" id="IPR012939">
    <property type="entry name" value="Glyco_hydro_92"/>
</dbReference>
<dbReference type="HOGENOM" id="CLU_003690_4_1_1"/>
<dbReference type="GO" id="GO:0030246">
    <property type="term" value="F:carbohydrate binding"/>
    <property type="evidence" value="ECO:0007669"/>
    <property type="project" value="InterPro"/>
</dbReference>
<dbReference type="Pfam" id="PF07971">
    <property type="entry name" value="Glyco_hydro_92"/>
    <property type="match status" value="1"/>
</dbReference>
<dbReference type="GO" id="GO:0005975">
    <property type="term" value="P:carbohydrate metabolic process"/>
    <property type="evidence" value="ECO:0007669"/>
    <property type="project" value="InterPro"/>
</dbReference>
<keyword evidence="1" id="KW-0732">Signal</keyword>
<feature type="domain" description="Glycosyl hydrolase family 92 N-terminal" evidence="3">
    <location>
        <begin position="52"/>
        <end position="300"/>
    </location>
</feature>
<dbReference type="Gene3D" id="3.30.2080.10">
    <property type="entry name" value="GH92 mannosidase domain"/>
    <property type="match status" value="1"/>
</dbReference>
<proteinExistence type="predicted"/>
<dbReference type="InterPro" id="IPR041371">
    <property type="entry name" value="GH92_N"/>
</dbReference>
<dbReference type="InterPro" id="IPR008928">
    <property type="entry name" value="6-hairpin_glycosidase_sf"/>
</dbReference>